<organism evidence="3 4">
    <name type="scientific">Butyrivibrio fibrisolvens</name>
    <dbReference type="NCBI Taxonomy" id="831"/>
    <lineage>
        <taxon>Bacteria</taxon>
        <taxon>Bacillati</taxon>
        <taxon>Bacillota</taxon>
        <taxon>Clostridia</taxon>
        <taxon>Lachnospirales</taxon>
        <taxon>Lachnospiraceae</taxon>
        <taxon>Butyrivibrio</taxon>
    </lineage>
</organism>
<dbReference type="Pfam" id="PF01583">
    <property type="entry name" value="APS_kinase"/>
    <property type="match status" value="1"/>
</dbReference>
<name>A0A1H9TE24_BUTFI</name>
<accession>A0A1H9TE24</accession>
<proteinExistence type="predicted"/>
<evidence type="ECO:0000256" key="1">
    <source>
        <dbReference type="ARBA" id="ARBA00022679"/>
    </source>
</evidence>
<evidence type="ECO:0000313" key="3">
    <source>
        <dbReference type="EMBL" id="SER95287.1"/>
    </source>
</evidence>
<gene>
    <name evidence="3" type="ORF">SAMN04487884_11492</name>
</gene>
<sequence>MNETYNRVTKESGYGEKVLSILPWNKVTVPEDKNIPHGDMPGDKIEIEDGHITKAEIIFPELVKHIAKAADSNEYGRCVIAVCGGSGVGKSEIASLLSFYLNSAGIGSYTLSGDNYPHRIPKYNDAERLHIFREAGIRGLADAGYMNAENFAIVQKWQQADDDANAEHVNEYAWFKSYIDAGSKALAGYLGTPNETDYDEVSTIIRAFKDGADTLTLRRMGRDESALWYENVDFSDKKVLIIEWTHGNSDYIDGVDIPVLLNSTPAETLAHRRSRARDGKVDSAFTTLVLNIEQRELHSQAHKAKIIISKDAELITFEQYSALMDSQF</sequence>
<dbReference type="Gene3D" id="3.40.50.300">
    <property type="entry name" value="P-loop containing nucleotide triphosphate hydrolases"/>
    <property type="match status" value="1"/>
</dbReference>
<dbReference type="InterPro" id="IPR027417">
    <property type="entry name" value="P-loop_NTPase"/>
</dbReference>
<dbReference type="AlphaFoldDB" id="A0A1H9TE24"/>
<dbReference type="Proteomes" id="UP000182584">
    <property type="component" value="Unassembled WGS sequence"/>
</dbReference>
<keyword evidence="1" id="KW-0808">Transferase</keyword>
<protein>
    <submittedName>
        <fullName evidence="3">Alpha-galactosidase</fullName>
    </submittedName>
</protein>
<dbReference type="eggNOG" id="COG0683">
    <property type="taxonomic scope" value="Bacteria"/>
</dbReference>
<dbReference type="EMBL" id="FOGJ01000014">
    <property type="protein sequence ID" value="SER95287.1"/>
    <property type="molecule type" value="Genomic_DNA"/>
</dbReference>
<evidence type="ECO:0000259" key="2">
    <source>
        <dbReference type="Pfam" id="PF01583"/>
    </source>
</evidence>
<reference evidence="3 4" key="1">
    <citation type="submission" date="2016-10" db="EMBL/GenBank/DDBJ databases">
        <authorList>
            <person name="de Groot N.N."/>
        </authorList>
    </citation>
    <scope>NUCLEOTIDE SEQUENCE [LARGE SCALE GENOMIC DNA]</scope>
    <source>
        <strain evidence="3 4">AR40</strain>
    </source>
</reference>
<dbReference type="SUPFAM" id="SSF52540">
    <property type="entry name" value="P-loop containing nucleoside triphosphate hydrolases"/>
    <property type="match status" value="1"/>
</dbReference>
<feature type="domain" description="APS kinase" evidence="2">
    <location>
        <begin position="78"/>
        <end position="122"/>
    </location>
</feature>
<dbReference type="InterPro" id="IPR059117">
    <property type="entry name" value="APS_kinase_dom"/>
</dbReference>
<evidence type="ECO:0000313" key="4">
    <source>
        <dbReference type="Proteomes" id="UP000182584"/>
    </source>
</evidence>
<dbReference type="RefSeq" id="WP_242952736.1">
    <property type="nucleotide sequence ID" value="NZ_FOGJ01000014.1"/>
</dbReference>